<dbReference type="InterPro" id="IPR019545">
    <property type="entry name" value="DM13_domain"/>
</dbReference>
<comment type="caution">
    <text evidence="3">The sequence shown here is derived from an EMBL/GenBank/DDBJ whole genome shotgun (WGS) entry which is preliminary data.</text>
</comment>
<evidence type="ECO:0000259" key="2">
    <source>
        <dbReference type="PROSITE" id="PS51549"/>
    </source>
</evidence>
<keyword evidence="4" id="KW-1185">Reference proteome</keyword>
<proteinExistence type="predicted"/>
<dbReference type="Pfam" id="PF10517">
    <property type="entry name" value="DM13"/>
    <property type="match status" value="1"/>
</dbReference>
<evidence type="ECO:0000313" key="3">
    <source>
        <dbReference type="EMBL" id="MBW8190526.1"/>
    </source>
</evidence>
<sequence length="158" mass="17288">MKISHIALLIGSHSLVGIFGFVAGLYLLPILAAPTAPSQAHIQQLSQQPSYTSVFHKELQDSDFLHWGEGTVAIGPDVITLSGKLAPGPQYKLYLAPEFVETEADFLRLKSQMALVGGVETFDNFVVEIPEGIELSAYTSVVVWCESFDQFITAAQYR</sequence>
<keyword evidence="1" id="KW-1133">Transmembrane helix</keyword>
<keyword evidence="1" id="KW-0472">Membrane</keyword>
<reference evidence="3" key="1">
    <citation type="submission" date="2021-07" db="EMBL/GenBank/DDBJ databases">
        <title>Neiella marina sp. nov., isolated from the intestinal content of sea cucumber Apostichopus japonicus.</title>
        <authorList>
            <person name="Bai X."/>
        </authorList>
    </citation>
    <scope>NUCLEOTIDE SEQUENCE</scope>
    <source>
        <strain evidence="3">126</strain>
    </source>
</reference>
<feature type="transmembrane region" description="Helical" evidence="1">
    <location>
        <begin position="6"/>
        <end position="28"/>
    </location>
</feature>
<organism evidence="3 4">
    <name type="scientific">Neiella holothuriorum</name>
    <dbReference type="NCBI Taxonomy" id="2870530"/>
    <lineage>
        <taxon>Bacteria</taxon>
        <taxon>Pseudomonadati</taxon>
        <taxon>Pseudomonadota</taxon>
        <taxon>Gammaproteobacteria</taxon>
        <taxon>Alteromonadales</taxon>
        <taxon>Echinimonadaceae</taxon>
        <taxon>Neiella</taxon>
    </lineage>
</organism>
<dbReference type="Proteomes" id="UP001166251">
    <property type="component" value="Unassembled WGS sequence"/>
</dbReference>
<keyword evidence="1" id="KW-0812">Transmembrane</keyword>
<dbReference type="PROSITE" id="PS51549">
    <property type="entry name" value="DM13"/>
    <property type="match status" value="1"/>
</dbReference>
<protein>
    <submittedName>
        <fullName evidence="3">DM13 domain-containing protein</fullName>
    </submittedName>
</protein>
<evidence type="ECO:0000313" key="4">
    <source>
        <dbReference type="Proteomes" id="UP001166251"/>
    </source>
</evidence>
<gene>
    <name evidence="3" type="ORF">K0504_05705</name>
</gene>
<accession>A0ABS7EFG5</accession>
<dbReference type="RefSeq" id="WP_220103210.1">
    <property type="nucleotide sequence ID" value="NZ_JAHZSS010000004.1"/>
</dbReference>
<dbReference type="EMBL" id="JAHZSS010000004">
    <property type="protein sequence ID" value="MBW8190526.1"/>
    <property type="molecule type" value="Genomic_DNA"/>
</dbReference>
<name>A0ABS7EFG5_9GAMM</name>
<evidence type="ECO:0000256" key="1">
    <source>
        <dbReference type="SAM" id="Phobius"/>
    </source>
</evidence>
<feature type="domain" description="DM13" evidence="2">
    <location>
        <begin position="53"/>
        <end position="158"/>
    </location>
</feature>